<keyword evidence="2" id="KW-1185">Reference proteome</keyword>
<evidence type="ECO:0000313" key="1">
    <source>
        <dbReference type="EMBL" id="GAA4758381.1"/>
    </source>
</evidence>
<proteinExistence type="predicted"/>
<gene>
    <name evidence="1" type="ORF">GCM10023230_03030</name>
</gene>
<dbReference type="Proteomes" id="UP001500141">
    <property type="component" value="Unassembled WGS sequence"/>
</dbReference>
<comment type="caution">
    <text evidence="1">The sequence shown here is derived from an EMBL/GenBank/DDBJ whole genome shotgun (WGS) entry which is preliminary data.</text>
</comment>
<sequence length="133" mass="15391">MISCSEKKIDLNFLIGKKNSELSFFDSNLINGTNDFYYIVLENITGSSIGMTLKGKQKLVLYFKNDIVNGFTLISDNLEDYILFDKKYDSVENITNRFGKIKVIKNLKYNANISYSKFNDNNGYVFFTNFLNH</sequence>
<evidence type="ECO:0008006" key="3">
    <source>
        <dbReference type="Google" id="ProtNLM"/>
    </source>
</evidence>
<reference evidence="2" key="1">
    <citation type="journal article" date="2019" name="Int. J. Syst. Evol. Microbiol.">
        <title>The Global Catalogue of Microorganisms (GCM) 10K type strain sequencing project: providing services to taxonomists for standard genome sequencing and annotation.</title>
        <authorList>
            <consortium name="The Broad Institute Genomics Platform"/>
            <consortium name="The Broad Institute Genome Sequencing Center for Infectious Disease"/>
            <person name="Wu L."/>
            <person name="Ma J."/>
        </authorList>
    </citation>
    <scope>NUCLEOTIDE SEQUENCE [LARGE SCALE GENOMIC DNA]</scope>
    <source>
        <strain evidence="2">JCM 18198</strain>
    </source>
</reference>
<evidence type="ECO:0000313" key="2">
    <source>
        <dbReference type="Proteomes" id="UP001500141"/>
    </source>
</evidence>
<dbReference type="EMBL" id="BAABIP010000005">
    <property type="protein sequence ID" value="GAA4758381.1"/>
    <property type="molecule type" value="Genomic_DNA"/>
</dbReference>
<name>A0ABP8ZK10_9FLAO</name>
<accession>A0ABP8ZK10</accession>
<protein>
    <recommendedName>
        <fullName evidence="3">Lipoprotein</fullName>
    </recommendedName>
</protein>
<organism evidence="1 2">
    <name type="scientific">Flavobacterium hankyongi</name>
    <dbReference type="NCBI Taxonomy" id="1176532"/>
    <lineage>
        <taxon>Bacteria</taxon>
        <taxon>Pseudomonadati</taxon>
        <taxon>Bacteroidota</taxon>
        <taxon>Flavobacteriia</taxon>
        <taxon>Flavobacteriales</taxon>
        <taxon>Flavobacteriaceae</taxon>
        <taxon>Flavobacterium</taxon>
    </lineage>
</organism>